<dbReference type="Proteomes" id="UP000574390">
    <property type="component" value="Unassembled WGS sequence"/>
</dbReference>
<keyword evidence="1" id="KW-0238">DNA-binding</keyword>
<feature type="domain" description="Tyr recombinase" evidence="3">
    <location>
        <begin position="178"/>
        <end position="382"/>
    </location>
</feature>
<keyword evidence="6" id="KW-1185">Reference proteome</keyword>
<dbReference type="InterPro" id="IPR002104">
    <property type="entry name" value="Integrase_catalytic"/>
</dbReference>
<dbReference type="PANTHER" id="PTHR34605">
    <property type="entry name" value="PHAGE_INTEGRASE DOMAIN-CONTAINING PROTEIN"/>
    <property type="match status" value="1"/>
</dbReference>
<evidence type="ECO:0000313" key="6">
    <source>
        <dbReference type="Proteomes" id="UP000553632"/>
    </source>
</evidence>
<sequence length="390" mass="43919">MSEERILDAVRAEYEGRRQALKGIATGLPAVVGDGFRQTSGGSPSELATVSSTVTVVPRGRPRTGLPLVTDSDVQEHMDRARAPATNRKRFYTLRNYRELCVRQGNEPFPVTAVTLVEYIVSLTKKAIMYDTVCDYLGIVRVESRKFSESKLSQMEDEEVRLALQAAKRILRGRDARKRTVTLTIDKVRILSSLVPSSGRAESTVAYLVGMMALLRLKEVAQLELSDIDVDRSGSFMVVTVQRSKTDQAGTGQKVYVGCTSWTPSRIKECEDPWCALHRLLRHLQRDRRSSCGKRLFAVSYKQLSSDIKDLVTTVLGDDYPAEEIGKRTSQSMRRTGVCLLANAGVRIEAIAEYGRWSDVRTVQNNYMRGHTDRRLNEKEYGRRMMLTVR</sequence>
<organism evidence="4 7">
    <name type="scientific">Perkinsus olseni</name>
    <name type="common">Perkinsus atlanticus</name>
    <dbReference type="NCBI Taxonomy" id="32597"/>
    <lineage>
        <taxon>Eukaryota</taxon>
        <taxon>Sar</taxon>
        <taxon>Alveolata</taxon>
        <taxon>Perkinsozoa</taxon>
        <taxon>Perkinsea</taxon>
        <taxon>Perkinsida</taxon>
        <taxon>Perkinsidae</taxon>
        <taxon>Perkinsus</taxon>
    </lineage>
</organism>
<proteinExistence type="predicted"/>
<dbReference type="GO" id="GO:0015074">
    <property type="term" value="P:DNA integration"/>
    <property type="evidence" value="ECO:0007669"/>
    <property type="project" value="InterPro"/>
</dbReference>
<reference evidence="6 7" key="1">
    <citation type="submission" date="2020-04" db="EMBL/GenBank/DDBJ databases">
        <title>Perkinsus olseni comparative genomics.</title>
        <authorList>
            <person name="Bogema D.R."/>
        </authorList>
    </citation>
    <scope>NUCLEOTIDE SEQUENCE [LARGE SCALE GENOMIC DNA]</scope>
    <source>
        <strain evidence="4">ATCC PRA-205</strain>
        <strain evidence="5 6">ATCC PRA-207</strain>
    </source>
</reference>
<name>A0A7J6RCT9_PEROL</name>
<evidence type="ECO:0000313" key="4">
    <source>
        <dbReference type="EMBL" id="KAF4718433.1"/>
    </source>
</evidence>
<dbReference type="InterPro" id="IPR011010">
    <property type="entry name" value="DNA_brk_join_enz"/>
</dbReference>
<dbReference type="GO" id="GO:0003677">
    <property type="term" value="F:DNA binding"/>
    <property type="evidence" value="ECO:0007669"/>
    <property type="project" value="UniProtKB-KW"/>
</dbReference>
<dbReference type="AlphaFoldDB" id="A0A7J6RCT9"/>
<dbReference type="Gene3D" id="1.10.150.130">
    <property type="match status" value="1"/>
</dbReference>
<dbReference type="EMBL" id="JABANO010021359">
    <property type="protein sequence ID" value="KAF4726939.1"/>
    <property type="molecule type" value="Genomic_DNA"/>
</dbReference>
<dbReference type="Proteomes" id="UP000553632">
    <property type="component" value="Unassembled WGS sequence"/>
</dbReference>
<dbReference type="Gene3D" id="1.10.443.10">
    <property type="entry name" value="Intergrase catalytic core"/>
    <property type="match status" value="1"/>
</dbReference>
<dbReference type="PANTHER" id="PTHR34605:SF3">
    <property type="entry name" value="P CELL-TYPE AGGLUTINATION PROTEIN MAP4-LIKE-RELATED"/>
    <property type="match status" value="1"/>
</dbReference>
<evidence type="ECO:0000256" key="2">
    <source>
        <dbReference type="ARBA" id="ARBA00023172"/>
    </source>
</evidence>
<evidence type="ECO:0000259" key="3">
    <source>
        <dbReference type="PROSITE" id="PS51898"/>
    </source>
</evidence>
<dbReference type="InterPro" id="IPR010998">
    <property type="entry name" value="Integrase_recombinase_N"/>
</dbReference>
<accession>A0A7J6RCT9</accession>
<keyword evidence="2" id="KW-0233">DNA recombination</keyword>
<evidence type="ECO:0000313" key="5">
    <source>
        <dbReference type="EMBL" id="KAF4726939.1"/>
    </source>
</evidence>
<evidence type="ECO:0000313" key="7">
    <source>
        <dbReference type="Proteomes" id="UP000574390"/>
    </source>
</evidence>
<dbReference type="SUPFAM" id="SSF47823">
    <property type="entry name" value="lambda integrase-like, N-terminal domain"/>
    <property type="match status" value="1"/>
</dbReference>
<dbReference type="EMBL" id="JABANM010023118">
    <property type="protein sequence ID" value="KAF4718433.1"/>
    <property type="molecule type" value="Genomic_DNA"/>
</dbReference>
<dbReference type="InterPro" id="IPR052925">
    <property type="entry name" value="Phage_Integrase-like_Recomb"/>
</dbReference>
<dbReference type="InterPro" id="IPR013762">
    <property type="entry name" value="Integrase-like_cat_sf"/>
</dbReference>
<dbReference type="PROSITE" id="PS51898">
    <property type="entry name" value="TYR_RECOMBINASE"/>
    <property type="match status" value="1"/>
</dbReference>
<protein>
    <recommendedName>
        <fullName evidence="3">Tyr recombinase domain-containing protein</fullName>
    </recommendedName>
</protein>
<dbReference type="GO" id="GO:0006310">
    <property type="term" value="P:DNA recombination"/>
    <property type="evidence" value="ECO:0007669"/>
    <property type="project" value="UniProtKB-KW"/>
</dbReference>
<dbReference type="SUPFAM" id="SSF56349">
    <property type="entry name" value="DNA breaking-rejoining enzymes"/>
    <property type="match status" value="1"/>
</dbReference>
<comment type="caution">
    <text evidence="4">The sequence shown here is derived from an EMBL/GenBank/DDBJ whole genome shotgun (WGS) entry which is preliminary data.</text>
</comment>
<evidence type="ECO:0000256" key="1">
    <source>
        <dbReference type="ARBA" id="ARBA00023125"/>
    </source>
</evidence>
<gene>
    <name evidence="4" type="ORF">FOZ62_013683</name>
    <name evidence="5" type="ORF">FOZ63_011954</name>
</gene>